<feature type="chain" id="PRO_5046263987" evidence="3">
    <location>
        <begin position="42"/>
        <end position="264"/>
    </location>
</feature>
<dbReference type="PANTHER" id="PTHR30404">
    <property type="entry name" value="N-ACETYLMURAMOYL-L-ALANINE AMIDASE"/>
    <property type="match status" value="1"/>
</dbReference>
<evidence type="ECO:0000256" key="3">
    <source>
        <dbReference type="SAM" id="SignalP"/>
    </source>
</evidence>
<dbReference type="Pfam" id="PF01520">
    <property type="entry name" value="Amidase_3"/>
    <property type="match status" value="1"/>
</dbReference>
<comment type="caution">
    <text evidence="5">The sequence shown here is derived from an EMBL/GenBank/DDBJ whole genome shotgun (WGS) entry which is preliminary data.</text>
</comment>
<dbReference type="EMBL" id="JTLZ01000012">
    <property type="protein sequence ID" value="KHO19955.1"/>
    <property type="molecule type" value="Genomic_DNA"/>
</dbReference>
<evidence type="ECO:0000313" key="5">
    <source>
        <dbReference type="EMBL" id="KHO19955.1"/>
    </source>
</evidence>
<proteinExistence type="predicted"/>
<dbReference type="SUPFAM" id="SSF53187">
    <property type="entry name" value="Zn-dependent exopeptidases"/>
    <property type="match status" value="1"/>
</dbReference>
<evidence type="ECO:0000259" key="4">
    <source>
        <dbReference type="SMART" id="SM00646"/>
    </source>
</evidence>
<feature type="domain" description="MurNAc-LAA" evidence="4">
    <location>
        <begin position="131"/>
        <end position="252"/>
    </location>
</feature>
<gene>
    <name evidence="5" type="ORF">QQ44_25365</name>
</gene>
<organism evidence="5 6">
    <name type="scientific">Mycolicibacterium setense</name>
    <dbReference type="NCBI Taxonomy" id="431269"/>
    <lineage>
        <taxon>Bacteria</taxon>
        <taxon>Bacillati</taxon>
        <taxon>Actinomycetota</taxon>
        <taxon>Actinomycetes</taxon>
        <taxon>Mycobacteriales</taxon>
        <taxon>Mycobacteriaceae</taxon>
        <taxon>Mycolicibacterium</taxon>
    </lineage>
</organism>
<feature type="signal peptide" evidence="3">
    <location>
        <begin position="1"/>
        <end position="41"/>
    </location>
</feature>
<evidence type="ECO:0000256" key="2">
    <source>
        <dbReference type="SAM" id="MobiDB-lite"/>
    </source>
</evidence>
<keyword evidence="1" id="KW-0378">Hydrolase</keyword>
<evidence type="ECO:0000256" key="1">
    <source>
        <dbReference type="ARBA" id="ARBA00022801"/>
    </source>
</evidence>
<dbReference type="RefSeq" id="WP_039326017.1">
    <property type="nucleotide sequence ID" value="NZ_JACKSA010000273.1"/>
</dbReference>
<reference evidence="5 6" key="1">
    <citation type="submission" date="2014-11" db="EMBL/GenBank/DDBJ databases">
        <title>Mycobacterium setense Manresensis Genome.</title>
        <authorList>
            <person name="Rech G."/>
            <person name="Sumoy L."/>
        </authorList>
    </citation>
    <scope>NUCLEOTIDE SEQUENCE [LARGE SCALE GENOMIC DNA]</scope>
    <source>
        <strain evidence="5 6">Manresensis</strain>
    </source>
</reference>
<dbReference type="NCBIfam" id="NF038140">
    <property type="entry name" value="amidase_Rv3717"/>
    <property type="match status" value="1"/>
</dbReference>
<dbReference type="SMART" id="SM00646">
    <property type="entry name" value="Ami_3"/>
    <property type="match status" value="1"/>
</dbReference>
<sequence length="264" mass="27120">MAPVRVPARVRVGAAKASRAAICALVAAAVPAIVDAPHANAAPNVAGMIVFLDPGHNGANDASISRQVPTGRGGTKDCQASGTSTEDGFPEHTFTWDTTLRVRAILNQMGVRTAMSRGNDNALGPCVDERASMANALRPNAIVSIHADGGPANGRGFHVLYSSPPLNNVQAGPSVQFAKAMRDQLSASGIPPATYIGSGGLDARSDIAGLNLAQFPSILVECGNMKNPVDSSLMKTPDGRQKYAEAIVRGVAAYLGSQGGTPAR</sequence>
<dbReference type="InterPro" id="IPR002508">
    <property type="entry name" value="MurNAc-LAA_cat"/>
</dbReference>
<evidence type="ECO:0000313" key="6">
    <source>
        <dbReference type="Proteomes" id="UP000031004"/>
    </source>
</evidence>
<keyword evidence="3" id="KW-0732">Signal</keyword>
<name>A0ABR4YMT7_9MYCO</name>
<feature type="region of interest" description="Disordered" evidence="2">
    <location>
        <begin position="60"/>
        <end position="92"/>
    </location>
</feature>
<dbReference type="PANTHER" id="PTHR30404:SF0">
    <property type="entry name" value="N-ACETYLMURAMOYL-L-ALANINE AMIDASE AMIC"/>
    <property type="match status" value="1"/>
</dbReference>
<protein>
    <submittedName>
        <fullName evidence="5">N-acetylmuramoyl-L-alanine amidase</fullName>
    </submittedName>
</protein>
<dbReference type="Proteomes" id="UP000031004">
    <property type="component" value="Unassembled WGS sequence"/>
</dbReference>
<dbReference type="InterPro" id="IPR050695">
    <property type="entry name" value="N-acetylmuramoyl_amidase_3"/>
</dbReference>
<dbReference type="CDD" id="cd02696">
    <property type="entry name" value="MurNAc-LAA"/>
    <property type="match status" value="1"/>
</dbReference>
<dbReference type="Gene3D" id="3.40.630.40">
    <property type="entry name" value="Zn-dependent exopeptidases"/>
    <property type="match status" value="1"/>
</dbReference>
<accession>A0ABR4YMT7</accession>
<keyword evidence="6" id="KW-1185">Reference proteome</keyword>